<protein>
    <recommendedName>
        <fullName evidence="7">NADH-quinone oxidoreductase subunit H</fullName>
    </recommendedName>
</protein>
<feature type="transmembrane region" description="Helical" evidence="5">
    <location>
        <begin position="6"/>
        <end position="30"/>
    </location>
</feature>
<organism evidence="6">
    <name type="scientific">Thermofilum pendens</name>
    <dbReference type="NCBI Taxonomy" id="2269"/>
    <lineage>
        <taxon>Archaea</taxon>
        <taxon>Thermoproteota</taxon>
        <taxon>Thermoprotei</taxon>
        <taxon>Thermofilales</taxon>
        <taxon>Thermofilaceae</taxon>
        <taxon>Thermofilum</taxon>
    </lineage>
</organism>
<feature type="transmembrane region" description="Helical" evidence="5">
    <location>
        <begin position="104"/>
        <end position="125"/>
    </location>
</feature>
<evidence type="ECO:0000256" key="4">
    <source>
        <dbReference type="ARBA" id="ARBA00023136"/>
    </source>
</evidence>
<feature type="transmembrane region" description="Helical" evidence="5">
    <location>
        <begin position="70"/>
        <end position="92"/>
    </location>
</feature>
<dbReference type="EMBL" id="DTIB01000065">
    <property type="protein sequence ID" value="HGB24961.1"/>
    <property type="molecule type" value="Genomic_DNA"/>
</dbReference>
<feature type="transmembrane region" description="Helical" evidence="5">
    <location>
        <begin position="176"/>
        <end position="195"/>
    </location>
</feature>
<reference evidence="6" key="1">
    <citation type="journal article" date="2020" name="mSystems">
        <title>Genome- and Community-Level Interaction Insights into Carbon Utilization and Element Cycling Functions of Hydrothermarchaeota in Hydrothermal Sediment.</title>
        <authorList>
            <person name="Zhou Z."/>
            <person name="Liu Y."/>
            <person name="Xu W."/>
            <person name="Pan J."/>
            <person name="Luo Z.H."/>
            <person name="Li M."/>
        </authorList>
    </citation>
    <scope>NUCLEOTIDE SEQUENCE [LARGE SCALE GENOMIC DNA]</scope>
    <source>
        <strain evidence="6">SpSt-8</strain>
    </source>
</reference>
<feature type="transmembrane region" description="Helical" evidence="5">
    <location>
        <begin position="286"/>
        <end position="306"/>
    </location>
</feature>
<dbReference type="PANTHER" id="PTHR43359">
    <property type="entry name" value="FORMATE HYDROGENLYASE SUBUNIT 4"/>
    <property type="match status" value="1"/>
</dbReference>
<evidence type="ECO:0000256" key="5">
    <source>
        <dbReference type="SAM" id="Phobius"/>
    </source>
</evidence>
<comment type="subcellular location">
    <subcellularLocation>
        <location evidence="1">Membrane</location>
        <topology evidence="1">Multi-pass membrane protein</topology>
    </subcellularLocation>
</comment>
<evidence type="ECO:0000256" key="3">
    <source>
        <dbReference type="ARBA" id="ARBA00022989"/>
    </source>
</evidence>
<gene>
    <name evidence="6" type="ORF">ENV88_02755</name>
</gene>
<comment type="caution">
    <text evidence="6">The sequence shown here is derived from an EMBL/GenBank/DDBJ whole genome shotgun (WGS) entry which is preliminary data.</text>
</comment>
<evidence type="ECO:0000256" key="1">
    <source>
        <dbReference type="ARBA" id="ARBA00004141"/>
    </source>
</evidence>
<keyword evidence="4 5" id="KW-0472">Membrane</keyword>
<dbReference type="InterPro" id="IPR001694">
    <property type="entry name" value="NADH_UbQ_OxRdtase_su1/FPO"/>
</dbReference>
<name>A0A7C3WLL3_THEPE</name>
<dbReference type="InterPro" id="IPR052561">
    <property type="entry name" value="ComplexI_Subunit1"/>
</dbReference>
<dbReference type="GO" id="GO:0005886">
    <property type="term" value="C:plasma membrane"/>
    <property type="evidence" value="ECO:0007669"/>
    <property type="project" value="TreeGrafter"/>
</dbReference>
<evidence type="ECO:0000256" key="2">
    <source>
        <dbReference type="ARBA" id="ARBA00022692"/>
    </source>
</evidence>
<accession>A0A7C3WLL3</accession>
<evidence type="ECO:0000313" key="6">
    <source>
        <dbReference type="EMBL" id="HGB24961.1"/>
    </source>
</evidence>
<feature type="transmembrane region" description="Helical" evidence="5">
    <location>
        <begin position="226"/>
        <end position="248"/>
    </location>
</feature>
<evidence type="ECO:0008006" key="7">
    <source>
        <dbReference type="Google" id="ProtNLM"/>
    </source>
</evidence>
<dbReference type="PANTHER" id="PTHR43359:SF1">
    <property type="entry name" value="FORMATE HYDROGENLYASE SUBUNIT 4-RELATED"/>
    <property type="match status" value="1"/>
</dbReference>
<dbReference type="AlphaFoldDB" id="A0A7C3WLL3"/>
<sequence>MIEQSLFWSVIAALAWLAYAVAAALLLAGLRRKLRARLQGRVGPPIWQPVLDLVKLMYKKPTVPESSSPAFLAAPAVALASSALAAVLVPAAPDHQLSFTGDLVLLPVLLFAGEAALVFGGFFSGNPYAWISASRSLNIALSREAFLVLALISLYIRSEKLALAQAIGGIPPPHALLLFAFFTIFLLFSSFTTLFSAPLAETEILEGYLLEYSGPLLALAELSHWLMSYTVAGIASAAALSALGLWKLGVLAPLLHLSVIVLLAFLLACIDAIFARLRIWGTVKLVVITLGILSFTCLVVGVVRWWL</sequence>
<keyword evidence="2 5" id="KW-0812">Transmembrane</keyword>
<dbReference type="Pfam" id="PF00146">
    <property type="entry name" value="NADHdh"/>
    <property type="match status" value="1"/>
</dbReference>
<proteinExistence type="predicted"/>
<feature type="transmembrane region" description="Helical" evidence="5">
    <location>
        <begin position="254"/>
        <end position="274"/>
    </location>
</feature>
<keyword evidence="3 5" id="KW-1133">Transmembrane helix</keyword>